<evidence type="ECO:0008006" key="3">
    <source>
        <dbReference type="Google" id="ProtNLM"/>
    </source>
</evidence>
<sequence length="216" mass="24590">MRRIRNGFRRTKLVRGLVSKKPGSVVRKRIEPVVFREWLRSGRQTRVTKALIKFASQFHGSPKEIVEDVILRLDSFDAVEVSDAVLKKLYAKRSADDIVRTKTILKGDADAFKKHGIAGCLDECLVLCTVLRIHGVPAKFTRILDHSQVVFWNGSRWWLADPFWDIVRALSVNELAKHQSKMSAKRKTYAEGLDAWDIGIHSINDFFKYGRAGPSA</sequence>
<accession>A0A8T4LEP1</accession>
<dbReference type="EMBL" id="JAGVWC010000010">
    <property type="protein sequence ID" value="MBS3061765.1"/>
    <property type="molecule type" value="Genomic_DNA"/>
</dbReference>
<reference evidence="1" key="1">
    <citation type="submission" date="2021-03" db="EMBL/GenBank/DDBJ databases">
        <authorList>
            <person name="Jaffe A."/>
        </authorList>
    </citation>
    <scope>NUCLEOTIDE SEQUENCE</scope>
    <source>
        <strain evidence="1">RIFCSPLOWO2_01_FULL_AR10_48_17</strain>
    </source>
</reference>
<name>A0A8T4LEP1_9ARCH</name>
<evidence type="ECO:0000313" key="1">
    <source>
        <dbReference type="EMBL" id="MBS3061765.1"/>
    </source>
</evidence>
<dbReference type="Proteomes" id="UP000675968">
    <property type="component" value="Unassembled WGS sequence"/>
</dbReference>
<gene>
    <name evidence="1" type="ORF">J4215_04250</name>
</gene>
<dbReference type="AlphaFoldDB" id="A0A8T4LEP1"/>
<dbReference type="InterPro" id="IPR038765">
    <property type="entry name" value="Papain-like_cys_pep_sf"/>
</dbReference>
<dbReference type="SUPFAM" id="SSF54001">
    <property type="entry name" value="Cysteine proteinases"/>
    <property type="match status" value="1"/>
</dbReference>
<comment type="caution">
    <text evidence="1">The sequence shown here is derived from an EMBL/GenBank/DDBJ whole genome shotgun (WGS) entry which is preliminary data.</text>
</comment>
<reference evidence="1" key="2">
    <citation type="submission" date="2021-05" db="EMBL/GenBank/DDBJ databases">
        <title>Protein family content uncovers lineage relationships and bacterial pathway maintenance mechanisms in DPANN archaea.</title>
        <authorList>
            <person name="Castelle C.J."/>
            <person name="Meheust R."/>
            <person name="Jaffe A.L."/>
            <person name="Seitz K."/>
            <person name="Gong X."/>
            <person name="Baker B.J."/>
            <person name="Banfield J.F."/>
        </authorList>
    </citation>
    <scope>NUCLEOTIDE SEQUENCE</scope>
    <source>
        <strain evidence="1">RIFCSPLOWO2_01_FULL_AR10_48_17</strain>
    </source>
</reference>
<proteinExistence type="predicted"/>
<organism evidence="1 2">
    <name type="scientific">Candidatus Iainarchaeum sp</name>
    <dbReference type="NCBI Taxonomy" id="3101447"/>
    <lineage>
        <taxon>Archaea</taxon>
        <taxon>Candidatus Iainarchaeota</taxon>
        <taxon>Candidatus Iainarchaeia</taxon>
        <taxon>Candidatus Iainarchaeales</taxon>
        <taxon>Candidatus Iainarchaeaceae</taxon>
        <taxon>Candidatus Iainarchaeum</taxon>
    </lineage>
</organism>
<protein>
    <recommendedName>
        <fullName evidence="3">Transglutaminase domain-containing protein</fullName>
    </recommendedName>
</protein>
<evidence type="ECO:0000313" key="2">
    <source>
        <dbReference type="Proteomes" id="UP000675968"/>
    </source>
</evidence>